<evidence type="ECO:0000259" key="1">
    <source>
        <dbReference type="Pfam" id="PF00535"/>
    </source>
</evidence>
<proteinExistence type="predicted"/>
<dbReference type="PANTHER" id="PTHR22916:SF3">
    <property type="entry name" value="UDP-GLCNAC:BETAGAL BETA-1,3-N-ACETYLGLUCOSAMINYLTRANSFERASE-LIKE PROTEIN 1"/>
    <property type="match status" value="1"/>
</dbReference>
<reference evidence="2 3" key="1">
    <citation type="submission" date="2019-12" db="EMBL/GenBank/DDBJ databases">
        <title>Mucilaginibacter sp. HMF7410 genome sequencing and assembly.</title>
        <authorList>
            <person name="Kang H."/>
            <person name="Cha I."/>
            <person name="Kim H."/>
            <person name="Joh K."/>
        </authorList>
    </citation>
    <scope>NUCLEOTIDE SEQUENCE [LARGE SCALE GENOMIC DNA]</scope>
    <source>
        <strain evidence="2 3">HMF7410</strain>
    </source>
</reference>
<accession>A0A7K1SUR9</accession>
<dbReference type="GO" id="GO:0016758">
    <property type="term" value="F:hexosyltransferase activity"/>
    <property type="evidence" value="ECO:0007669"/>
    <property type="project" value="UniProtKB-ARBA"/>
</dbReference>
<sequence length="307" mass="35761">MMLERLVSVIVVAYNSEEFIIETLESIWQQNYKSIELIISDDCSHDLTIKLCKEWMYLDKNKNRFTNIKILEHHENTGIASNCNRGFAKASGEWIKLIAGDDLLLPNCISSFMDYSQKNPNARVLVSKLKTFKDTPDNVLSTWPYKSVFPSKLKTQIKEQLKANFIKAPAVFLNRVMLSSLGGFNETYPFLEDDPLWTKILINNIKFHYIPKCLVAYRIHNKGVSHTPGLNLKFYDSVLRYYNDIAIPLMIEKKMYFWVYLLKLEISIWNNAISKKNKKSFLTIKQRLLLSVIGWSKRINLLFRSLG</sequence>
<keyword evidence="2" id="KW-0808">Transferase</keyword>
<name>A0A7K1SUR9_9SPHI</name>
<organism evidence="2 3">
    <name type="scientific">Mucilaginibacter arboris</name>
    <dbReference type="NCBI Taxonomy" id="2682090"/>
    <lineage>
        <taxon>Bacteria</taxon>
        <taxon>Pseudomonadati</taxon>
        <taxon>Bacteroidota</taxon>
        <taxon>Sphingobacteriia</taxon>
        <taxon>Sphingobacteriales</taxon>
        <taxon>Sphingobacteriaceae</taxon>
        <taxon>Mucilaginibacter</taxon>
    </lineage>
</organism>
<dbReference type="AlphaFoldDB" id="A0A7K1SUR9"/>
<gene>
    <name evidence="2" type="ORF">GO621_05580</name>
</gene>
<dbReference type="Pfam" id="PF00535">
    <property type="entry name" value="Glycos_transf_2"/>
    <property type="match status" value="1"/>
</dbReference>
<dbReference type="InterPro" id="IPR029044">
    <property type="entry name" value="Nucleotide-diphossugar_trans"/>
</dbReference>
<dbReference type="RefSeq" id="WP_157564987.1">
    <property type="nucleotide sequence ID" value="NZ_WPIK01000004.1"/>
</dbReference>
<dbReference type="EMBL" id="WPIK01000004">
    <property type="protein sequence ID" value="MVN21007.1"/>
    <property type="molecule type" value="Genomic_DNA"/>
</dbReference>
<keyword evidence="3" id="KW-1185">Reference proteome</keyword>
<dbReference type="Proteomes" id="UP000462014">
    <property type="component" value="Unassembled WGS sequence"/>
</dbReference>
<dbReference type="Gene3D" id="3.90.550.10">
    <property type="entry name" value="Spore Coat Polysaccharide Biosynthesis Protein SpsA, Chain A"/>
    <property type="match status" value="1"/>
</dbReference>
<dbReference type="PANTHER" id="PTHR22916">
    <property type="entry name" value="GLYCOSYLTRANSFERASE"/>
    <property type="match status" value="1"/>
</dbReference>
<evidence type="ECO:0000313" key="2">
    <source>
        <dbReference type="EMBL" id="MVN21007.1"/>
    </source>
</evidence>
<comment type="caution">
    <text evidence="2">The sequence shown here is derived from an EMBL/GenBank/DDBJ whole genome shotgun (WGS) entry which is preliminary data.</text>
</comment>
<dbReference type="SUPFAM" id="SSF53448">
    <property type="entry name" value="Nucleotide-diphospho-sugar transferases"/>
    <property type="match status" value="1"/>
</dbReference>
<feature type="domain" description="Glycosyltransferase 2-like" evidence="1">
    <location>
        <begin position="8"/>
        <end position="172"/>
    </location>
</feature>
<protein>
    <submittedName>
        <fullName evidence="2">Glycosyltransferase</fullName>
    </submittedName>
</protein>
<dbReference type="InterPro" id="IPR001173">
    <property type="entry name" value="Glyco_trans_2-like"/>
</dbReference>
<evidence type="ECO:0000313" key="3">
    <source>
        <dbReference type="Proteomes" id="UP000462014"/>
    </source>
</evidence>